<dbReference type="PANTHER" id="PTHR10816:SF15">
    <property type="entry name" value="MYELIN TRANSCRIPTION FACTOR 1-LIKE PROTEIN"/>
    <property type="match status" value="1"/>
</dbReference>
<feature type="region of interest" description="Disordered" evidence="11">
    <location>
        <begin position="1380"/>
        <end position="1428"/>
    </location>
</feature>
<feature type="compositionally biased region" description="Low complexity" evidence="11">
    <location>
        <begin position="70"/>
        <end position="84"/>
    </location>
</feature>
<evidence type="ECO:0000313" key="12">
    <source>
        <dbReference type="Proteomes" id="UP001652620"/>
    </source>
</evidence>
<keyword evidence="7" id="KW-0805">Transcription regulation</keyword>
<feature type="region of interest" description="Disordered" evidence="11">
    <location>
        <begin position="1550"/>
        <end position="1596"/>
    </location>
</feature>
<feature type="compositionally biased region" description="Pro residues" evidence="11">
    <location>
        <begin position="1728"/>
        <end position="1739"/>
    </location>
</feature>
<keyword evidence="9" id="KW-0539">Nucleus</keyword>
<keyword evidence="6" id="KW-0862">Zinc</keyword>
<dbReference type="RefSeq" id="XP_049311422.1">
    <property type="nucleotide sequence ID" value="XM_049455465.1"/>
</dbReference>
<evidence type="ECO:0000256" key="4">
    <source>
        <dbReference type="ARBA" id="ARBA00022737"/>
    </source>
</evidence>
<dbReference type="Proteomes" id="UP001652620">
    <property type="component" value="Chromosome 4"/>
</dbReference>
<evidence type="ECO:0000256" key="3">
    <source>
        <dbReference type="ARBA" id="ARBA00022723"/>
    </source>
</evidence>
<feature type="compositionally biased region" description="Low complexity" evidence="11">
    <location>
        <begin position="655"/>
        <end position="684"/>
    </location>
</feature>
<evidence type="ECO:0000256" key="2">
    <source>
        <dbReference type="ARBA" id="ARBA00010194"/>
    </source>
</evidence>
<dbReference type="InterPro" id="IPR002515">
    <property type="entry name" value="Znf_C2H2C"/>
</dbReference>
<feature type="compositionally biased region" description="Polar residues" evidence="11">
    <location>
        <begin position="1203"/>
        <end position="1212"/>
    </location>
</feature>
<comment type="similarity">
    <text evidence="2">Belongs to the MYT1 family.</text>
</comment>
<keyword evidence="3" id="KW-0479">Metal-binding</keyword>
<feature type="compositionally biased region" description="Polar residues" evidence="11">
    <location>
        <begin position="691"/>
        <end position="704"/>
    </location>
</feature>
<feature type="compositionally biased region" description="Low complexity" evidence="11">
    <location>
        <begin position="1550"/>
        <end position="1566"/>
    </location>
</feature>
<evidence type="ECO:0000256" key="5">
    <source>
        <dbReference type="ARBA" id="ARBA00022771"/>
    </source>
</evidence>
<evidence type="ECO:0000313" key="13">
    <source>
        <dbReference type="RefSeq" id="XP_049311422.1"/>
    </source>
</evidence>
<dbReference type="PANTHER" id="PTHR10816">
    <property type="entry name" value="MYELIN TRANSCRIPTION FACTOR 1-RELATED"/>
    <property type="match status" value="1"/>
</dbReference>
<evidence type="ECO:0000256" key="8">
    <source>
        <dbReference type="ARBA" id="ARBA00023163"/>
    </source>
</evidence>
<feature type="compositionally biased region" description="Low complexity" evidence="11">
    <location>
        <begin position="912"/>
        <end position="929"/>
    </location>
</feature>
<dbReference type="Gene3D" id="4.10.320.30">
    <property type="match status" value="3"/>
</dbReference>
<dbReference type="GeneID" id="105222406"/>
<feature type="compositionally biased region" description="Low complexity" evidence="11">
    <location>
        <begin position="1388"/>
        <end position="1414"/>
    </location>
</feature>
<accession>A0ABM3JQB1</accession>
<feature type="region of interest" description="Disordered" evidence="11">
    <location>
        <begin position="1717"/>
        <end position="1755"/>
    </location>
</feature>
<feature type="compositionally biased region" description="Gly residues" evidence="11">
    <location>
        <begin position="1415"/>
        <end position="1425"/>
    </location>
</feature>
<sequence>MALSKRPLTKETALAENNNNNNNNKTEEHETAVKRKKRASRDDETANNNNNNNKSDDKLPTLPQKKRAVSSNINSNNMNKTNTTPHDIAMLQNSVHNSNNNITSTTLHSPDRTPAAVVSTTTPTKTTADDQDDETLIRETQAALKSLSGSWPPEARNNLYRLQDQDENPPPFQNLFEEKQKYGTQTLPTDKETYFQTDLLRFHRQKENDQARINSQHAEHTTLDERKRTTAFSQASAFKPPHDIKRNGLIPYPPGATAMTSVASSLPPPPPPHYPIYTNMNDSSAAYLSYQPHALADSNTMSMLPPARPTPTTPGHANGFDIASQIGAADSKITELKPALANGVELHKHNEALGTPGVVGAASTGGPATAADTKHYTILQPAGVGSRAASVMQDIAREGVVTTVTAVGSNNSNGGVGATVSVPQPTYSPGSINRGDGTKCPTPSCNGQGHITGLYSHHRSLSGCPKRDKVTSESVVDTLKSEPKELPHLEKLKIASNQYLNNNNISCINNNSGHVTTGSNNNSNTSVSHNTLSHSSSSTTNSSAASNAMPIIKSEFSPVASVKSEYNKSPMHPYMNNADSTGGGPTDRSANGNAPNAGAVSTTNSDNLHAPHLSGVRSATGTLQASGYVSMQQQQQHQQQQPPQQQPPTHTMADPHQQQHQQQAQQQSPHNPHQQQQQHTMHQQRGPFIEDSSSLMMSAGNGASVNGADAYRTDGHHDDTQHHYEHMRYAQHMGNGVAGAGVGDGSLGGGKPPTSAYGQEMLTANGAPTNAMSPNARAYDTNPPTSLSSAAAAAAYADATGVSSVAGMPTAFERYDPICNGQRQGPPSNMYHYLPQSADDLQVQQQKYLQEQQMLMAKAEHDELANGGPIYPRPMYHYDPSMGPLPPGFSAINLSVKMAAAQAAAAAAAYQNQQQQQQQQQQQPKQSGSPSPPGAPVVDLSASASVTSSSPHGFNSPASHNQYSQRMGAGSPQPGASPNIASPQVPSPQGQTLDLSVTRLPHSIITSPQYGTHPDGLVVGHPQGFGPGVPPTGANGAPRSPQMEPVDFSGPPRPLGFGLVGHIGGPRPYSRESTPDSGGSHYIDSYRDPSGYSPHPGYGMVVQSDYPPAGYHGYGPAAYQCSNPYATAVGPGGYPTPVSGGYSPSPASCYSMPPPQHIPQHDKTKDRLVECLTGCTRSDRNHLQPHSQELKCPTPGCDGSGHVTGNYSSHRSLSGCPRANKPKSKPRDGQDSEPLRCPIPGCDGSGHSTGKFLSHRSASGCPIANRNKMRVLEAGGTVEQHKAAVAAATAMKFDGAYAQHFGCGSAASQGMKKPKFDDVTMVYPKGYTGIDMMMGGVGSAVSSSASVSSNLSNSSSNNNASVVSSTAALGNVSSSVTGTATLPDSLQGNNTANNNSNGNNATNNANNNNNVPSTNGGGGGNGSGVGEDLNTLEAEISELQRENARVESQMMRLKSDINAMESQLHTSDREASPLSTHQQRNLAAVTINAGGATALGSVSSSASIASPLSNHNGSGNSANGNSNINLGGSGGTGGNNNALASTNISHSLASSHAGTIGSHSHSHSGSYLTPPPSVSISTTTSSTASSGGPPTSSSYYESLRNNVITLLEHVRLPPPGGSNGGTSMSASPLGGGGGGGNNVSSTSIGGHSSDGLGNSLSSNLAGLPATAEVLSNQQLTSAYGVPHPSHPTLIPPSPLPTASIAPTNVVSGAVSMYAAPPHHLAGTHPGMLGPPPPPPPPPHGASMPPHHPYTVHHPAGYAHHEPFDSYISKLQSLCVPPDVYALPDDASRAVYDTVKPSLHQDYTLMPTPI</sequence>
<evidence type="ECO:0000256" key="6">
    <source>
        <dbReference type="ARBA" id="ARBA00022833"/>
    </source>
</evidence>
<feature type="region of interest" description="Disordered" evidence="11">
    <location>
        <begin position="104"/>
        <end position="130"/>
    </location>
</feature>
<feature type="compositionally biased region" description="Low complexity" evidence="11">
    <location>
        <begin position="941"/>
        <end position="950"/>
    </location>
</feature>
<feature type="region of interest" description="Disordered" evidence="11">
    <location>
        <begin position="516"/>
        <end position="546"/>
    </location>
</feature>
<feature type="region of interest" description="Disordered" evidence="11">
    <location>
        <begin position="912"/>
        <end position="991"/>
    </location>
</feature>
<evidence type="ECO:0000256" key="11">
    <source>
        <dbReference type="SAM" id="MobiDB-lite"/>
    </source>
</evidence>
<organism evidence="12 13">
    <name type="scientific">Bactrocera dorsalis</name>
    <name type="common">Oriental fruit fly</name>
    <name type="synonym">Dacus dorsalis</name>
    <dbReference type="NCBI Taxonomy" id="27457"/>
    <lineage>
        <taxon>Eukaryota</taxon>
        <taxon>Metazoa</taxon>
        <taxon>Ecdysozoa</taxon>
        <taxon>Arthropoda</taxon>
        <taxon>Hexapoda</taxon>
        <taxon>Insecta</taxon>
        <taxon>Pterygota</taxon>
        <taxon>Neoptera</taxon>
        <taxon>Endopterygota</taxon>
        <taxon>Diptera</taxon>
        <taxon>Brachycera</taxon>
        <taxon>Muscomorpha</taxon>
        <taxon>Tephritoidea</taxon>
        <taxon>Tephritidae</taxon>
        <taxon>Bactrocera</taxon>
        <taxon>Bactrocera</taxon>
    </lineage>
</organism>
<feature type="region of interest" description="Disordered" evidence="11">
    <location>
        <begin position="1203"/>
        <end position="1240"/>
    </location>
</feature>
<feature type="compositionally biased region" description="Low complexity" evidence="11">
    <location>
        <begin position="1638"/>
        <end position="1651"/>
    </location>
</feature>
<keyword evidence="12" id="KW-1185">Reference proteome</keyword>
<evidence type="ECO:0000256" key="9">
    <source>
        <dbReference type="ARBA" id="ARBA00023242"/>
    </source>
</evidence>
<dbReference type="Pfam" id="PF01530">
    <property type="entry name" value="zf-C2HC"/>
    <property type="match status" value="3"/>
</dbReference>
<feature type="compositionally biased region" description="Polar residues" evidence="11">
    <location>
        <begin position="974"/>
        <end position="991"/>
    </location>
</feature>
<feature type="region of interest" description="Disordered" evidence="11">
    <location>
        <begin position="1"/>
        <end position="84"/>
    </location>
</feature>
<name>A0ABM3JQB1_BACDO</name>
<feature type="region of interest" description="Disordered" evidence="11">
    <location>
        <begin position="1610"/>
        <end position="1651"/>
    </location>
</feature>
<evidence type="ECO:0000256" key="10">
    <source>
        <dbReference type="SAM" id="Coils"/>
    </source>
</evidence>
<feature type="compositionally biased region" description="Low complexity" evidence="11">
    <location>
        <begin position="632"/>
        <end position="643"/>
    </location>
</feature>
<feature type="compositionally biased region" description="Polar residues" evidence="11">
    <location>
        <begin position="588"/>
        <end position="607"/>
    </location>
</feature>
<protein>
    <submittedName>
        <fullName evidence="13">Uncharacterized protein LOC105222406 isoform X1</fullName>
    </submittedName>
</protein>
<proteinExistence type="inferred from homology"/>
<keyword evidence="8" id="KW-0804">Transcription</keyword>
<feature type="compositionally biased region" description="Polar residues" evidence="11">
    <location>
        <begin position="951"/>
        <end position="965"/>
    </location>
</feature>
<dbReference type="InterPro" id="IPR036060">
    <property type="entry name" value="Znf_C2H2C_sf"/>
</dbReference>
<feature type="coiled-coil region" evidence="10">
    <location>
        <begin position="1429"/>
        <end position="1470"/>
    </location>
</feature>
<gene>
    <name evidence="13" type="primary">LOC105222406</name>
</gene>
<comment type="subcellular location">
    <subcellularLocation>
        <location evidence="1">Nucleus</location>
    </subcellularLocation>
</comment>
<feature type="region of interest" description="Disordered" evidence="11">
    <location>
        <begin position="627"/>
        <end position="719"/>
    </location>
</feature>
<feature type="compositionally biased region" description="Low complexity" evidence="11">
    <location>
        <begin position="1574"/>
        <end position="1594"/>
    </location>
</feature>
<dbReference type="SUPFAM" id="SSF103637">
    <property type="entry name" value="CCHHC domain"/>
    <property type="match status" value="3"/>
</dbReference>
<evidence type="ECO:0000256" key="1">
    <source>
        <dbReference type="ARBA" id="ARBA00004123"/>
    </source>
</evidence>
<feature type="compositionally biased region" description="Basic and acidic residues" evidence="11">
    <location>
        <begin position="1225"/>
        <end position="1234"/>
    </location>
</feature>
<dbReference type="PROSITE" id="PS51802">
    <property type="entry name" value="ZF_CCHHC"/>
    <property type="match status" value="3"/>
</dbReference>
<keyword evidence="5" id="KW-0863">Zinc-finger</keyword>
<evidence type="ECO:0000256" key="7">
    <source>
        <dbReference type="ARBA" id="ARBA00023015"/>
    </source>
</evidence>
<reference evidence="13" key="1">
    <citation type="submission" date="2025-08" db="UniProtKB">
        <authorList>
            <consortium name="RefSeq"/>
        </authorList>
    </citation>
    <scope>IDENTIFICATION</scope>
    <source>
        <tissue evidence="13">Adult</tissue>
    </source>
</reference>
<feature type="region of interest" description="Disordered" evidence="11">
    <location>
        <begin position="568"/>
        <end position="614"/>
    </location>
</feature>
<keyword evidence="4" id="KW-0677">Repeat</keyword>
<feature type="compositionally biased region" description="Low complexity" evidence="11">
    <location>
        <begin position="113"/>
        <end position="126"/>
    </location>
</feature>
<keyword evidence="10" id="KW-0175">Coiled coil</keyword>